<dbReference type="InterPro" id="IPR013105">
    <property type="entry name" value="TPR_2"/>
</dbReference>
<dbReference type="PANTHER" id="PTHR44858">
    <property type="entry name" value="TETRATRICOPEPTIDE REPEAT PROTEIN 6"/>
    <property type="match status" value="1"/>
</dbReference>
<evidence type="ECO:0000256" key="2">
    <source>
        <dbReference type="ARBA" id="ARBA00022803"/>
    </source>
</evidence>
<feature type="compositionally biased region" description="Basic residues" evidence="4">
    <location>
        <begin position="167"/>
        <end position="179"/>
    </location>
</feature>
<organism evidence="6">
    <name type="scientific">Aureococcus anophagefferens</name>
    <name type="common">Harmful bloom alga</name>
    <dbReference type="NCBI Taxonomy" id="44056"/>
    <lineage>
        <taxon>Eukaryota</taxon>
        <taxon>Sar</taxon>
        <taxon>Stramenopiles</taxon>
        <taxon>Ochrophyta</taxon>
        <taxon>Pelagophyceae</taxon>
        <taxon>Pelagomonadales</taxon>
        <taxon>Pelagomonadaceae</taxon>
        <taxon>Aureococcus</taxon>
    </lineage>
</organism>
<reference evidence="5 6" key="1">
    <citation type="journal article" date="2011" name="Proc. Natl. Acad. Sci. U.S.A.">
        <title>Niche of harmful alga Aureococcus anophagefferens revealed through ecogenomics.</title>
        <authorList>
            <person name="Gobler C.J."/>
            <person name="Berry D.L."/>
            <person name="Dyhrman S.T."/>
            <person name="Wilhelm S.W."/>
            <person name="Salamov A."/>
            <person name="Lobanov A.V."/>
            <person name="Zhang Y."/>
            <person name="Collier J.L."/>
            <person name="Wurch L.L."/>
            <person name="Kustka A.B."/>
            <person name="Dill B.D."/>
            <person name="Shah M."/>
            <person name="VerBerkmoes N.C."/>
            <person name="Kuo A."/>
            <person name="Terry A."/>
            <person name="Pangilinan J."/>
            <person name="Lindquist E.A."/>
            <person name="Lucas S."/>
            <person name="Paulsen I.T."/>
            <person name="Hattenrath-Lehmann T.K."/>
            <person name="Talmage S.C."/>
            <person name="Walker E.A."/>
            <person name="Koch F."/>
            <person name="Burson A.M."/>
            <person name="Marcoval M.A."/>
            <person name="Tang Y.Z."/>
            <person name="Lecleir G.R."/>
            <person name="Coyne K.J."/>
            <person name="Berg G.M."/>
            <person name="Bertrand E.M."/>
            <person name="Saito M.A."/>
            <person name="Gladyshev V.N."/>
            <person name="Grigoriev I.V."/>
        </authorList>
    </citation>
    <scope>NUCLEOTIDE SEQUENCE [LARGE SCALE GENOMIC DNA]</scope>
    <source>
        <strain evidence="6">CCMP 1984</strain>
    </source>
</reference>
<dbReference type="OrthoDB" id="1926212at2759"/>
<feature type="repeat" description="TPR" evidence="3">
    <location>
        <begin position="404"/>
        <end position="437"/>
    </location>
</feature>
<protein>
    <submittedName>
        <fullName evidence="5">Uncharacterized protein</fullName>
    </submittedName>
</protein>
<dbReference type="RefSeq" id="XP_009039081.1">
    <property type="nucleotide sequence ID" value="XM_009040833.1"/>
</dbReference>
<feature type="compositionally biased region" description="Basic residues" evidence="4">
    <location>
        <begin position="138"/>
        <end position="149"/>
    </location>
</feature>
<dbReference type="Pfam" id="PF07719">
    <property type="entry name" value="TPR_2"/>
    <property type="match status" value="1"/>
</dbReference>
<accession>F0YFL2</accession>
<keyword evidence="6" id="KW-1185">Reference proteome</keyword>
<dbReference type="SMART" id="SM00028">
    <property type="entry name" value="TPR"/>
    <property type="match status" value="6"/>
</dbReference>
<dbReference type="InterPro" id="IPR019734">
    <property type="entry name" value="TPR_rpt"/>
</dbReference>
<evidence type="ECO:0000256" key="1">
    <source>
        <dbReference type="ARBA" id="ARBA00022737"/>
    </source>
</evidence>
<feature type="region of interest" description="Disordered" evidence="4">
    <location>
        <begin position="435"/>
        <end position="458"/>
    </location>
</feature>
<dbReference type="EMBL" id="GL833136">
    <property type="protein sequence ID" value="EGB06125.1"/>
    <property type="molecule type" value="Genomic_DNA"/>
</dbReference>
<proteinExistence type="predicted"/>
<sequence>GGAGGPAAAPHLLLPAEPRRGGLRGVHRALHGGARERVGRGRAGAAARARGLPRARGVLRRGARGLQRGARAQRRRPRPRRRVRGAAPGARRGAGEIGADGRGHRRLHAVPRRGAEPRVRALRARVLPEQIGRLRVGHRRLPAGARARRGAGPEGSFGREAAESGPRRRRLRRGARARAPRGDGGGNARKTAVAQAAVAEAVAEEAVAGRRVAVAARRRGAPAGGGVAAVGRSGGRGRRVLACLELSPKHFRARFDRAFALDALGDLPRAVLDYTAAIAIDASHALAWYNRGIAHERLRDAEAAVLDFTKAIEHALAREAGAAKTGAAAKDRFPVADFYHNRAFCKRKLADFSGAVDDYAAALAKDPKHFKALYNRAFCLDALGRRAEALKDYEAALALRPAHASAHHNRGVVLEKLGELEAALRAFDTAIQLVGDGADKAPPPPGRRPRADSPTADDSQCLGAALYARALVLDRLKRLDDAAESFDRAVAIRPDDAEYHHARGANARHRGLHAKANKCFSVPKPTTGLGGPDQT</sequence>
<dbReference type="AlphaFoldDB" id="F0YFL2"/>
<dbReference type="SUPFAM" id="SSF48452">
    <property type="entry name" value="TPR-like"/>
    <property type="match status" value="1"/>
</dbReference>
<feature type="non-terminal residue" evidence="5">
    <location>
        <position position="1"/>
    </location>
</feature>
<dbReference type="eggNOG" id="KOG4626">
    <property type="taxonomic scope" value="Eukaryota"/>
</dbReference>
<dbReference type="Pfam" id="PF13414">
    <property type="entry name" value="TPR_11"/>
    <property type="match status" value="1"/>
</dbReference>
<dbReference type="Proteomes" id="UP000002729">
    <property type="component" value="Unassembled WGS sequence"/>
</dbReference>
<evidence type="ECO:0000313" key="6">
    <source>
        <dbReference type="Proteomes" id="UP000002729"/>
    </source>
</evidence>
<evidence type="ECO:0000256" key="3">
    <source>
        <dbReference type="PROSITE-ProRule" id="PRU00339"/>
    </source>
</evidence>
<dbReference type="PANTHER" id="PTHR44858:SF1">
    <property type="entry name" value="UDP-N-ACETYLGLUCOSAMINE--PEPTIDE N-ACETYLGLUCOSAMINYLTRANSFERASE SPINDLY-RELATED"/>
    <property type="match status" value="1"/>
</dbReference>
<dbReference type="PROSITE" id="PS50005">
    <property type="entry name" value="TPR"/>
    <property type="match status" value="3"/>
</dbReference>
<name>F0YFL2_AURAN</name>
<feature type="repeat" description="TPR" evidence="3">
    <location>
        <begin position="463"/>
        <end position="496"/>
    </location>
</feature>
<dbReference type="Pfam" id="PF13432">
    <property type="entry name" value="TPR_16"/>
    <property type="match status" value="1"/>
</dbReference>
<keyword evidence="2 3" id="KW-0802">TPR repeat</keyword>
<dbReference type="GeneID" id="20222379"/>
<dbReference type="InParanoid" id="F0YFL2"/>
<dbReference type="InterPro" id="IPR011990">
    <property type="entry name" value="TPR-like_helical_dom_sf"/>
</dbReference>
<dbReference type="InterPro" id="IPR050498">
    <property type="entry name" value="Ycf3"/>
</dbReference>
<feature type="compositionally biased region" description="Basic residues" evidence="4">
    <location>
        <begin position="71"/>
        <end position="84"/>
    </location>
</feature>
<feature type="repeat" description="TPR" evidence="3">
    <location>
        <begin position="370"/>
        <end position="403"/>
    </location>
</feature>
<dbReference type="KEGG" id="aaf:AURANDRAFT_54327"/>
<feature type="region of interest" description="Disordered" evidence="4">
    <location>
        <begin position="62"/>
        <end position="101"/>
    </location>
</feature>
<evidence type="ECO:0000256" key="4">
    <source>
        <dbReference type="SAM" id="MobiDB-lite"/>
    </source>
</evidence>
<evidence type="ECO:0000313" key="5">
    <source>
        <dbReference type="EMBL" id="EGB06125.1"/>
    </source>
</evidence>
<gene>
    <name evidence="5" type="ORF">AURANDRAFT_54327</name>
</gene>
<keyword evidence="1" id="KW-0677">Repeat</keyword>
<dbReference type="Gene3D" id="1.25.40.10">
    <property type="entry name" value="Tetratricopeptide repeat domain"/>
    <property type="match status" value="4"/>
</dbReference>
<feature type="region of interest" description="Disordered" evidence="4">
    <location>
        <begin position="138"/>
        <end position="191"/>
    </location>
</feature>